<reference evidence="1" key="2">
    <citation type="submission" date="2025-09" db="UniProtKB">
        <authorList>
            <consortium name="EnsemblPlants"/>
        </authorList>
    </citation>
    <scope>IDENTIFICATION</scope>
</reference>
<dbReference type="Proteomes" id="UP001732700">
    <property type="component" value="Chromosome 5A"/>
</dbReference>
<proteinExistence type="predicted"/>
<protein>
    <submittedName>
        <fullName evidence="1">Uncharacterized protein</fullName>
    </submittedName>
</protein>
<sequence length="389" mass="42973">MDCIANKENTGWGITIFYNMVEHLATRVIIFLSYVALTFGNRESTDQDAFRTILTKDGDRYKCISINQQPSLRHPLLTNHKIQMKPSSYPVELYNRSLSAVNNSLAELPTISCPTGTIPILQDIKGGSTNIFFHTKNGDERAEVAGAKINDDVYGTSVSINVYEPKVKEKTKDISTSFAVLLNAQNKSHLEAIGAGSIVWPSFRGDTFARFHISWMDRTHSGRVQCYDHECPGFVQVGNIGLGGRILPVSIYNGPQYQINVLLFKDPNSKDWWLATGNTLIGYWPSQLFTILKDKAVSAFWGGQVAGPTVQENFPEMGSGHPASEGYGKSAFMGDIKIVDRNNKYAKPDFHKSFAATSKKKCYSVDSFGQDESGLHVYYGGTGGCKCSS</sequence>
<organism evidence="1 2">
    <name type="scientific">Avena sativa</name>
    <name type="common">Oat</name>
    <dbReference type="NCBI Taxonomy" id="4498"/>
    <lineage>
        <taxon>Eukaryota</taxon>
        <taxon>Viridiplantae</taxon>
        <taxon>Streptophyta</taxon>
        <taxon>Embryophyta</taxon>
        <taxon>Tracheophyta</taxon>
        <taxon>Spermatophyta</taxon>
        <taxon>Magnoliopsida</taxon>
        <taxon>Liliopsida</taxon>
        <taxon>Poales</taxon>
        <taxon>Poaceae</taxon>
        <taxon>BOP clade</taxon>
        <taxon>Pooideae</taxon>
        <taxon>Poodae</taxon>
        <taxon>Poeae</taxon>
        <taxon>Poeae Chloroplast Group 1 (Aveneae type)</taxon>
        <taxon>Aveninae</taxon>
        <taxon>Avena</taxon>
    </lineage>
</organism>
<accession>A0ACD5XPG0</accession>
<dbReference type="EnsemblPlants" id="AVESA.00010b.r2.5AG0832760.1">
    <property type="protein sequence ID" value="AVESA.00010b.r2.5AG0832760.1.CDS"/>
    <property type="gene ID" value="AVESA.00010b.r2.5AG0832760"/>
</dbReference>
<evidence type="ECO:0000313" key="1">
    <source>
        <dbReference type="EnsemblPlants" id="AVESA.00010b.r2.5AG0832760.1.CDS"/>
    </source>
</evidence>
<evidence type="ECO:0000313" key="2">
    <source>
        <dbReference type="Proteomes" id="UP001732700"/>
    </source>
</evidence>
<name>A0ACD5XPG0_AVESA</name>
<keyword evidence="2" id="KW-1185">Reference proteome</keyword>
<reference evidence="1" key="1">
    <citation type="submission" date="2021-05" db="EMBL/GenBank/DDBJ databases">
        <authorList>
            <person name="Scholz U."/>
            <person name="Mascher M."/>
            <person name="Fiebig A."/>
        </authorList>
    </citation>
    <scope>NUCLEOTIDE SEQUENCE [LARGE SCALE GENOMIC DNA]</scope>
</reference>